<feature type="compositionally biased region" description="Low complexity" evidence="10">
    <location>
        <begin position="344"/>
        <end position="359"/>
    </location>
</feature>
<dbReference type="GO" id="GO:0000978">
    <property type="term" value="F:RNA polymerase II cis-regulatory region sequence-specific DNA binding"/>
    <property type="evidence" value="ECO:0007669"/>
    <property type="project" value="TreeGrafter"/>
</dbReference>
<dbReference type="GO" id="GO:0009888">
    <property type="term" value="P:tissue development"/>
    <property type="evidence" value="ECO:0007669"/>
    <property type="project" value="TreeGrafter"/>
</dbReference>
<dbReference type="PROSITE" id="PS51030">
    <property type="entry name" value="NUCLEAR_REC_DBD_2"/>
    <property type="match status" value="1"/>
</dbReference>
<dbReference type="InterPro" id="IPR035500">
    <property type="entry name" value="NHR-like_dom_sf"/>
</dbReference>
<evidence type="ECO:0000256" key="5">
    <source>
        <dbReference type="ARBA" id="ARBA00023015"/>
    </source>
</evidence>
<evidence type="ECO:0000256" key="9">
    <source>
        <dbReference type="ARBA" id="ARBA00023242"/>
    </source>
</evidence>
<evidence type="ECO:0000256" key="3">
    <source>
        <dbReference type="ARBA" id="ARBA00022771"/>
    </source>
</evidence>
<dbReference type="GO" id="GO:0090575">
    <property type="term" value="C:RNA polymerase II transcription regulator complex"/>
    <property type="evidence" value="ECO:0007669"/>
    <property type="project" value="TreeGrafter"/>
</dbReference>
<dbReference type="GO" id="GO:0008270">
    <property type="term" value="F:zinc ion binding"/>
    <property type="evidence" value="ECO:0007669"/>
    <property type="project" value="UniProtKB-KW"/>
</dbReference>
<proteinExistence type="predicted"/>
<keyword evidence="5" id="KW-0805">Transcription regulation</keyword>
<feature type="region of interest" description="Disordered" evidence="10">
    <location>
        <begin position="343"/>
        <end position="366"/>
    </location>
</feature>
<dbReference type="InterPro" id="IPR013088">
    <property type="entry name" value="Znf_NHR/GATA"/>
</dbReference>
<feature type="domain" description="Nuclear receptor" evidence="11">
    <location>
        <begin position="79"/>
        <end position="154"/>
    </location>
</feature>
<feature type="non-terminal residue" evidence="12">
    <location>
        <position position="1"/>
    </location>
</feature>
<evidence type="ECO:0000313" key="13">
    <source>
        <dbReference type="Proteomes" id="UP001328107"/>
    </source>
</evidence>
<keyword evidence="3" id="KW-0863">Zinc-finger</keyword>
<dbReference type="Proteomes" id="UP001328107">
    <property type="component" value="Unassembled WGS sequence"/>
</dbReference>
<dbReference type="GO" id="GO:0009755">
    <property type="term" value="P:hormone-mediated signaling pathway"/>
    <property type="evidence" value="ECO:0007669"/>
    <property type="project" value="TreeGrafter"/>
</dbReference>
<evidence type="ECO:0000256" key="7">
    <source>
        <dbReference type="ARBA" id="ARBA00023163"/>
    </source>
</evidence>
<dbReference type="CDD" id="cd07167">
    <property type="entry name" value="NR_DBD_Lrh-1_like"/>
    <property type="match status" value="1"/>
</dbReference>
<dbReference type="PRINTS" id="PR00398">
    <property type="entry name" value="STRDHORMONER"/>
</dbReference>
<keyword evidence="7" id="KW-0804">Transcription</keyword>
<dbReference type="PANTHER" id="PTHR24086:SF15">
    <property type="entry name" value="NUCLEAR HORMONE RECEPTOR FTZ-F1"/>
    <property type="match status" value="1"/>
</dbReference>
<evidence type="ECO:0000256" key="4">
    <source>
        <dbReference type="ARBA" id="ARBA00022833"/>
    </source>
</evidence>
<dbReference type="Pfam" id="PF00105">
    <property type="entry name" value="zf-C4"/>
    <property type="match status" value="1"/>
</dbReference>
<dbReference type="SMART" id="SM00399">
    <property type="entry name" value="ZnF_C4"/>
    <property type="match status" value="1"/>
</dbReference>
<dbReference type="Gene3D" id="3.30.50.10">
    <property type="entry name" value="Erythroid Transcription Factor GATA-1, subunit A"/>
    <property type="match status" value="1"/>
</dbReference>
<evidence type="ECO:0000256" key="2">
    <source>
        <dbReference type="ARBA" id="ARBA00022723"/>
    </source>
</evidence>
<dbReference type="SUPFAM" id="SSF57716">
    <property type="entry name" value="Glucocorticoid receptor-like (DNA-binding domain)"/>
    <property type="match status" value="1"/>
</dbReference>
<evidence type="ECO:0000259" key="11">
    <source>
        <dbReference type="PROSITE" id="PS51030"/>
    </source>
</evidence>
<comment type="caution">
    <text evidence="12">The sequence shown here is derived from an EMBL/GenBank/DDBJ whole genome shotgun (WGS) entry which is preliminary data.</text>
</comment>
<comment type="subcellular location">
    <subcellularLocation>
        <location evidence="1">Nucleus</location>
    </subcellularLocation>
</comment>
<feature type="compositionally biased region" description="Gly residues" evidence="10">
    <location>
        <begin position="22"/>
        <end position="31"/>
    </location>
</feature>
<keyword evidence="13" id="KW-1185">Reference proteome</keyword>
<dbReference type="PROSITE" id="PS00031">
    <property type="entry name" value="NUCLEAR_REC_DBD_1"/>
    <property type="match status" value="1"/>
</dbReference>
<feature type="region of interest" description="Disordered" evidence="10">
    <location>
        <begin position="1"/>
        <end position="46"/>
    </location>
</feature>
<dbReference type="InterPro" id="IPR001628">
    <property type="entry name" value="Znf_hrmn_rcpt"/>
</dbReference>
<organism evidence="12 13">
    <name type="scientific">Pristionchus mayeri</name>
    <dbReference type="NCBI Taxonomy" id="1317129"/>
    <lineage>
        <taxon>Eukaryota</taxon>
        <taxon>Metazoa</taxon>
        <taxon>Ecdysozoa</taxon>
        <taxon>Nematoda</taxon>
        <taxon>Chromadorea</taxon>
        <taxon>Rhabditida</taxon>
        <taxon>Rhabditina</taxon>
        <taxon>Diplogasteromorpha</taxon>
        <taxon>Diplogasteroidea</taxon>
        <taxon>Neodiplogasteridae</taxon>
        <taxon>Pristionchus</taxon>
    </lineage>
</organism>
<dbReference type="InterPro" id="IPR001723">
    <property type="entry name" value="Nuclear_hrmn_rcpt"/>
</dbReference>
<dbReference type="PANTHER" id="PTHR24086">
    <property type="entry name" value="NUCLEAR RECEPTOR SUBFAMILY 5 GROUP A"/>
    <property type="match status" value="1"/>
</dbReference>
<evidence type="ECO:0000256" key="10">
    <source>
        <dbReference type="SAM" id="MobiDB-lite"/>
    </source>
</evidence>
<dbReference type="SUPFAM" id="SSF48508">
    <property type="entry name" value="Nuclear receptor ligand-binding domain"/>
    <property type="match status" value="1"/>
</dbReference>
<dbReference type="InterPro" id="IPR016355">
    <property type="entry name" value="NR5-like"/>
</dbReference>
<dbReference type="AlphaFoldDB" id="A0AAN4Z340"/>
<feature type="compositionally biased region" description="Low complexity" evidence="10">
    <location>
        <begin position="32"/>
        <end position="46"/>
    </location>
</feature>
<name>A0AAN4Z340_9BILA</name>
<dbReference type="Gene3D" id="1.10.565.10">
    <property type="entry name" value="Retinoid X Receptor"/>
    <property type="match status" value="1"/>
</dbReference>
<gene>
    <name evidence="12" type="ORF">PMAYCL1PPCAC_03877</name>
</gene>
<evidence type="ECO:0000256" key="1">
    <source>
        <dbReference type="ARBA" id="ARBA00004123"/>
    </source>
</evidence>
<dbReference type="GO" id="GO:0004879">
    <property type="term" value="F:nuclear receptor activity"/>
    <property type="evidence" value="ECO:0007669"/>
    <property type="project" value="InterPro"/>
</dbReference>
<dbReference type="EMBL" id="BTRK01000001">
    <property type="protein sequence ID" value="GMR33682.1"/>
    <property type="molecule type" value="Genomic_DNA"/>
</dbReference>
<dbReference type="FunFam" id="3.30.50.10:FF:000006">
    <property type="entry name" value="Nuclear receptor subfamily 5 group A member"/>
    <property type="match status" value="1"/>
</dbReference>
<keyword evidence="8" id="KW-0675">Receptor</keyword>
<sequence length="637" mass="70052">SRLSASMEDRASGDSTQRSPQSGGGGGGGASGSSASPTLATSASPPAGLLDIKMEMGVVGLPQTMVQQQQVVQRSPVDSELCPVCGDKVSGYHYGLLTCESCKGFFKRTVQNKKQYQCSADKNCTVDKSCRKRCPSCRFNKCLAQGMKMEAVREDRMRGGRNKFGSYYKRDRAQRMQRMASRIGPGGPLVGASANGTAFFQSQSPMDAHVTSSTHDVMYNHMQMEAKLKSEYNQLLQSPTLSSSTGATNGTTAQQGFRHGYVPNCESLASLLGSSIDPHFNYQHQVKHEPFDTYQDHQFVIQPPVSVIVLGGQDQRSIEQLPDYAAFAQHQLSYTHMLPVPPLSSSSSAGSGNGSNRSSPQLPMCTQPTEKTIDNAFYPSKNGVQNTVMALVNFMPETSHVHNRVLYCHGNSASECILSAADEMLNDHVQWSTHAPYFDKLSLDERMSLMRGSWVAIHLMDVTFDVAQGKIPFEIKTRFGGIPAGMFALIGHAKMYGAWTDLLNRIQILMSDCQLDISDITAMRFASLFDDNAGYGRSSSDLASRVRASIFQGWAERRRVPDHTSVPSYEVYMNLLQLASQCRDFLFEKLRSNELLPYNLLRDMLVMNSNHLSGMPTSRPPTIAIFESEASHLVPVT</sequence>
<evidence type="ECO:0000256" key="8">
    <source>
        <dbReference type="ARBA" id="ARBA00023170"/>
    </source>
</evidence>
<accession>A0AAN4Z340</accession>
<evidence type="ECO:0000313" key="12">
    <source>
        <dbReference type="EMBL" id="GMR33682.1"/>
    </source>
</evidence>
<reference evidence="13" key="1">
    <citation type="submission" date="2022-10" db="EMBL/GenBank/DDBJ databases">
        <title>Genome assembly of Pristionchus species.</title>
        <authorList>
            <person name="Yoshida K."/>
            <person name="Sommer R.J."/>
        </authorList>
    </citation>
    <scope>NUCLEOTIDE SEQUENCE [LARGE SCALE GENOMIC DNA]</scope>
    <source>
        <strain evidence="13">RS5460</strain>
    </source>
</reference>
<evidence type="ECO:0000256" key="6">
    <source>
        <dbReference type="ARBA" id="ARBA00023125"/>
    </source>
</evidence>
<keyword evidence="4" id="KW-0862">Zinc</keyword>
<keyword evidence="9" id="KW-0539">Nucleus</keyword>
<protein>
    <recommendedName>
        <fullName evidence="11">Nuclear receptor domain-containing protein</fullName>
    </recommendedName>
</protein>
<keyword evidence="2" id="KW-0479">Metal-binding</keyword>
<keyword evidence="6" id="KW-0238">DNA-binding</keyword>
<dbReference type="PRINTS" id="PR00047">
    <property type="entry name" value="STROIDFINGER"/>
</dbReference>